<dbReference type="InterPro" id="IPR043502">
    <property type="entry name" value="DNA/RNA_pol_sf"/>
</dbReference>
<sequence>MVTRFRVGTNRPTKHYACHVSPISPLPKSYTHAFNDPHWYRAMLDEYNALIKNKTRIFVPRPHNVNIVRYLWLFRHKHNADGSLNHYKARLVANGSSQLVGIDDSQHPDYVCLLQRSLYGLKQAPRGTDIAYLLLYVDDIVLTASSTTFLQRIITSLYAEFSMTNLGPLNYFLGVFVTRDTSEMFLSQQKYATEVLEHAGMLTCNLCRTPVDTDSKLSADGDPVYDPTLYRSLAGALQYLTFTQLDISYAVQQVCLFVHDPREPHFLAFKRILHYVRGTLSYGLQLYSSMTSTLVAYLDADWDGCPTTCRSTLQGSTK</sequence>
<name>A0A699KR79_TANCI</name>
<dbReference type="PANTHER" id="PTHR11439">
    <property type="entry name" value="GAG-POL-RELATED RETROTRANSPOSON"/>
    <property type="match status" value="1"/>
</dbReference>
<evidence type="ECO:0000259" key="1">
    <source>
        <dbReference type="Pfam" id="PF07727"/>
    </source>
</evidence>
<dbReference type="EMBL" id="BKCJ010543001">
    <property type="protein sequence ID" value="GFB05823.1"/>
    <property type="molecule type" value="Genomic_DNA"/>
</dbReference>
<feature type="domain" description="Reverse transcriptase Ty1/copia-type" evidence="1">
    <location>
        <begin position="134"/>
        <end position="211"/>
    </location>
</feature>
<dbReference type="AlphaFoldDB" id="A0A699KR79"/>
<gene>
    <name evidence="2" type="ORF">Tci_677794</name>
</gene>
<reference evidence="2" key="1">
    <citation type="journal article" date="2019" name="Sci. Rep.">
        <title>Draft genome of Tanacetum cinerariifolium, the natural source of mosquito coil.</title>
        <authorList>
            <person name="Yamashiro T."/>
            <person name="Shiraishi A."/>
            <person name="Satake H."/>
            <person name="Nakayama K."/>
        </authorList>
    </citation>
    <scope>NUCLEOTIDE SEQUENCE</scope>
</reference>
<comment type="caution">
    <text evidence="2">The sequence shown here is derived from an EMBL/GenBank/DDBJ whole genome shotgun (WGS) entry which is preliminary data.</text>
</comment>
<dbReference type="Pfam" id="PF07727">
    <property type="entry name" value="RVT_2"/>
    <property type="match status" value="1"/>
</dbReference>
<dbReference type="SUPFAM" id="SSF56672">
    <property type="entry name" value="DNA/RNA polymerases"/>
    <property type="match status" value="1"/>
</dbReference>
<accession>A0A699KR79</accession>
<dbReference type="InterPro" id="IPR013103">
    <property type="entry name" value="RVT_2"/>
</dbReference>
<proteinExistence type="predicted"/>
<evidence type="ECO:0000313" key="2">
    <source>
        <dbReference type="EMBL" id="GFB05823.1"/>
    </source>
</evidence>
<organism evidence="2">
    <name type="scientific">Tanacetum cinerariifolium</name>
    <name type="common">Dalmatian daisy</name>
    <name type="synonym">Chrysanthemum cinerariifolium</name>
    <dbReference type="NCBI Taxonomy" id="118510"/>
    <lineage>
        <taxon>Eukaryota</taxon>
        <taxon>Viridiplantae</taxon>
        <taxon>Streptophyta</taxon>
        <taxon>Embryophyta</taxon>
        <taxon>Tracheophyta</taxon>
        <taxon>Spermatophyta</taxon>
        <taxon>Magnoliopsida</taxon>
        <taxon>eudicotyledons</taxon>
        <taxon>Gunneridae</taxon>
        <taxon>Pentapetalae</taxon>
        <taxon>asterids</taxon>
        <taxon>campanulids</taxon>
        <taxon>Asterales</taxon>
        <taxon>Asteraceae</taxon>
        <taxon>Asteroideae</taxon>
        <taxon>Anthemideae</taxon>
        <taxon>Anthemidinae</taxon>
        <taxon>Tanacetum</taxon>
    </lineage>
</organism>
<protein>
    <recommendedName>
        <fullName evidence="1">Reverse transcriptase Ty1/copia-type domain-containing protein</fullName>
    </recommendedName>
</protein>
<dbReference type="PANTHER" id="PTHR11439:SF524">
    <property type="entry name" value="RNA-DIRECTED DNA POLYMERASE, PROTEIN KINASE RLK-PELLE-DLSV FAMILY"/>
    <property type="match status" value="1"/>
</dbReference>